<dbReference type="PROSITE" id="PS00061">
    <property type="entry name" value="ADH_SHORT"/>
    <property type="match status" value="1"/>
</dbReference>
<dbReference type="InterPro" id="IPR002347">
    <property type="entry name" value="SDR_fam"/>
</dbReference>
<organism evidence="2 3">
    <name type="scientific">[Myrmecia] bisecta</name>
    <dbReference type="NCBI Taxonomy" id="41462"/>
    <lineage>
        <taxon>Eukaryota</taxon>
        <taxon>Viridiplantae</taxon>
        <taxon>Chlorophyta</taxon>
        <taxon>core chlorophytes</taxon>
        <taxon>Trebouxiophyceae</taxon>
        <taxon>Trebouxiales</taxon>
        <taxon>Trebouxiaceae</taxon>
        <taxon>Myrmecia</taxon>
    </lineage>
</organism>
<dbReference type="PANTHER" id="PTHR43943">
    <property type="entry name" value="DEHYDROGENASE/REDUCTASE (SDR FAMILY) MEMBER 4"/>
    <property type="match status" value="1"/>
</dbReference>
<evidence type="ECO:0008006" key="4">
    <source>
        <dbReference type="Google" id="ProtNLM"/>
    </source>
</evidence>
<dbReference type="SUPFAM" id="SSF51735">
    <property type="entry name" value="NAD(P)-binding Rossmann-fold domains"/>
    <property type="match status" value="1"/>
</dbReference>
<name>A0AAW1PPB4_9CHLO</name>
<dbReference type="Pfam" id="PF13561">
    <property type="entry name" value="adh_short_C2"/>
    <property type="match status" value="1"/>
</dbReference>
<accession>A0AAW1PPB4</accession>
<dbReference type="FunFam" id="3.40.50.720:FF:000084">
    <property type="entry name" value="Short-chain dehydrogenase reductase"/>
    <property type="match status" value="1"/>
</dbReference>
<evidence type="ECO:0000313" key="3">
    <source>
        <dbReference type="Proteomes" id="UP001489004"/>
    </source>
</evidence>
<gene>
    <name evidence="2" type="ORF">WJX72_004393</name>
</gene>
<proteinExistence type="inferred from homology"/>
<sequence length="253" mass="26295">MVHCTRFEDKVAIVTAATAGIGYGIAARLGSEGAKVVICSRKQANVDEALQKLRAQGIIAAGCVCHVGNPQHLKQLVQFGLASFGKVDVLVSNAAVNPAAGPILDMPDTAIDKILDINIKSAILLCREVVPHLPRGGSIIFISSYTAFSPNAPIAMYAVSKTALLGLTKALAEELGPQGVRVNCVAPGMVPTKFAAALVETPEAEEASKARTFLNRLGRPDDMAAAVAYLASEDAAYVTGEAIVVAGGMQSRL</sequence>
<dbReference type="NCBIfam" id="NF005559">
    <property type="entry name" value="PRK07231.1"/>
    <property type="match status" value="1"/>
</dbReference>
<dbReference type="PANTHER" id="PTHR43943:SF2">
    <property type="entry name" value="DEHYDROGENASE_REDUCTASE 4"/>
    <property type="match status" value="1"/>
</dbReference>
<dbReference type="Proteomes" id="UP001489004">
    <property type="component" value="Unassembled WGS sequence"/>
</dbReference>
<reference evidence="2 3" key="1">
    <citation type="journal article" date="2024" name="Nat. Commun.">
        <title>Phylogenomics reveals the evolutionary origins of lichenization in chlorophyte algae.</title>
        <authorList>
            <person name="Puginier C."/>
            <person name="Libourel C."/>
            <person name="Otte J."/>
            <person name="Skaloud P."/>
            <person name="Haon M."/>
            <person name="Grisel S."/>
            <person name="Petersen M."/>
            <person name="Berrin J.G."/>
            <person name="Delaux P.M."/>
            <person name="Dal Grande F."/>
            <person name="Keller J."/>
        </authorList>
    </citation>
    <scope>NUCLEOTIDE SEQUENCE [LARGE SCALE GENOMIC DNA]</scope>
    <source>
        <strain evidence="2 3">SAG 2043</strain>
    </source>
</reference>
<comment type="similarity">
    <text evidence="1">Belongs to the short-chain dehydrogenases/reductases (SDR) family.</text>
</comment>
<dbReference type="InterPro" id="IPR036291">
    <property type="entry name" value="NAD(P)-bd_dom_sf"/>
</dbReference>
<dbReference type="Gene3D" id="3.40.50.720">
    <property type="entry name" value="NAD(P)-binding Rossmann-like Domain"/>
    <property type="match status" value="1"/>
</dbReference>
<evidence type="ECO:0000313" key="2">
    <source>
        <dbReference type="EMBL" id="KAK9811464.1"/>
    </source>
</evidence>
<keyword evidence="3" id="KW-1185">Reference proteome</keyword>
<protein>
    <recommendedName>
        <fullName evidence="4">Dehydrogenase/reductase SDR family member 4</fullName>
    </recommendedName>
</protein>
<dbReference type="InterPro" id="IPR020904">
    <property type="entry name" value="Sc_DH/Rdtase_CS"/>
</dbReference>
<dbReference type="PRINTS" id="PR00080">
    <property type="entry name" value="SDRFAMILY"/>
</dbReference>
<dbReference type="PRINTS" id="PR00081">
    <property type="entry name" value="GDHRDH"/>
</dbReference>
<dbReference type="EMBL" id="JALJOR010000009">
    <property type="protein sequence ID" value="KAK9811464.1"/>
    <property type="molecule type" value="Genomic_DNA"/>
</dbReference>
<evidence type="ECO:0000256" key="1">
    <source>
        <dbReference type="ARBA" id="ARBA00006484"/>
    </source>
</evidence>
<dbReference type="AlphaFoldDB" id="A0AAW1PPB4"/>
<comment type="caution">
    <text evidence="2">The sequence shown here is derived from an EMBL/GenBank/DDBJ whole genome shotgun (WGS) entry which is preliminary data.</text>
</comment>